<evidence type="ECO:0008006" key="6">
    <source>
        <dbReference type="Google" id="ProtNLM"/>
    </source>
</evidence>
<dbReference type="Pfam" id="PF13516">
    <property type="entry name" value="LRR_6"/>
    <property type="match status" value="1"/>
</dbReference>
<evidence type="ECO:0000256" key="2">
    <source>
        <dbReference type="ARBA" id="ARBA00022614"/>
    </source>
</evidence>
<dbReference type="AlphaFoldDB" id="A0A3P7KSQ4"/>
<evidence type="ECO:0000256" key="1">
    <source>
        <dbReference type="ARBA" id="ARBA00022468"/>
    </source>
</evidence>
<proteinExistence type="predicted"/>
<dbReference type="InterPro" id="IPR001611">
    <property type="entry name" value="Leu-rich_rpt"/>
</dbReference>
<evidence type="ECO:0000313" key="4">
    <source>
        <dbReference type="EMBL" id="VDM70272.1"/>
    </source>
</evidence>
<dbReference type="GO" id="GO:0005829">
    <property type="term" value="C:cytosol"/>
    <property type="evidence" value="ECO:0007669"/>
    <property type="project" value="TreeGrafter"/>
</dbReference>
<keyword evidence="3" id="KW-0677">Repeat</keyword>
<keyword evidence="5" id="KW-1185">Reference proteome</keyword>
<dbReference type="PANTHER" id="PTHR24113:SF12">
    <property type="entry name" value="RAN GTPASE-ACTIVATING PROTEIN 1"/>
    <property type="match status" value="1"/>
</dbReference>
<dbReference type="Proteomes" id="UP000270094">
    <property type="component" value="Unassembled WGS sequence"/>
</dbReference>
<evidence type="ECO:0000256" key="3">
    <source>
        <dbReference type="ARBA" id="ARBA00022737"/>
    </source>
</evidence>
<name>A0A3P7KSQ4_STRVU</name>
<dbReference type="GO" id="GO:0048471">
    <property type="term" value="C:perinuclear region of cytoplasm"/>
    <property type="evidence" value="ECO:0007669"/>
    <property type="project" value="TreeGrafter"/>
</dbReference>
<keyword evidence="1" id="KW-0343">GTPase activation</keyword>
<dbReference type="SMART" id="SM00368">
    <property type="entry name" value="LRR_RI"/>
    <property type="match status" value="3"/>
</dbReference>
<reference evidence="4 5" key="1">
    <citation type="submission" date="2018-11" db="EMBL/GenBank/DDBJ databases">
        <authorList>
            <consortium name="Pathogen Informatics"/>
        </authorList>
    </citation>
    <scope>NUCLEOTIDE SEQUENCE [LARGE SCALE GENOMIC DNA]</scope>
</reference>
<accession>A0A3P7KSQ4</accession>
<dbReference type="InterPro" id="IPR027038">
    <property type="entry name" value="RanGap"/>
</dbReference>
<dbReference type="GO" id="GO:0031267">
    <property type="term" value="F:small GTPase binding"/>
    <property type="evidence" value="ECO:0007669"/>
    <property type="project" value="TreeGrafter"/>
</dbReference>
<dbReference type="EMBL" id="UYYB01015352">
    <property type="protein sequence ID" value="VDM70272.1"/>
    <property type="molecule type" value="Genomic_DNA"/>
</dbReference>
<dbReference type="GO" id="GO:0005096">
    <property type="term" value="F:GTPase activator activity"/>
    <property type="evidence" value="ECO:0007669"/>
    <property type="project" value="UniProtKB-KW"/>
</dbReference>
<organism evidence="4 5">
    <name type="scientific">Strongylus vulgaris</name>
    <name type="common">Blood worm</name>
    <dbReference type="NCBI Taxonomy" id="40348"/>
    <lineage>
        <taxon>Eukaryota</taxon>
        <taxon>Metazoa</taxon>
        <taxon>Ecdysozoa</taxon>
        <taxon>Nematoda</taxon>
        <taxon>Chromadorea</taxon>
        <taxon>Rhabditida</taxon>
        <taxon>Rhabditina</taxon>
        <taxon>Rhabditomorpha</taxon>
        <taxon>Strongyloidea</taxon>
        <taxon>Strongylidae</taxon>
        <taxon>Strongylus</taxon>
    </lineage>
</organism>
<dbReference type="Gene3D" id="3.80.10.10">
    <property type="entry name" value="Ribonuclease Inhibitor"/>
    <property type="match status" value="1"/>
</dbReference>
<dbReference type="GO" id="GO:0006913">
    <property type="term" value="P:nucleocytoplasmic transport"/>
    <property type="evidence" value="ECO:0007669"/>
    <property type="project" value="TreeGrafter"/>
</dbReference>
<dbReference type="SUPFAM" id="SSF52047">
    <property type="entry name" value="RNI-like"/>
    <property type="match status" value="1"/>
</dbReference>
<dbReference type="PANTHER" id="PTHR24113">
    <property type="entry name" value="RAN GTPASE-ACTIVATING PROTEIN 1"/>
    <property type="match status" value="1"/>
</dbReference>
<keyword evidence="2" id="KW-0433">Leucine-rich repeat</keyword>
<dbReference type="GO" id="GO:0005634">
    <property type="term" value="C:nucleus"/>
    <property type="evidence" value="ECO:0007669"/>
    <property type="project" value="TreeGrafter"/>
</dbReference>
<dbReference type="OrthoDB" id="184583at2759"/>
<dbReference type="InterPro" id="IPR032675">
    <property type="entry name" value="LRR_dom_sf"/>
</dbReference>
<sequence>MFCLIKLNLAELIAKQIEKQGSMRVLELRGNTLGIESGKRIASALEQHPELERCLWSDMFTGRLRNEIPSILKCLCSAIISANCHITELDLSDNAFGPIGAEGIQDFLVSPAAYSLQVLKLNNNGLGAGGKVIARCLSECHDKSVKAGRILKLKTFVAGRNRLEVPGATALSSAFEVNDNFFICFTSPSFL</sequence>
<gene>
    <name evidence="4" type="ORF">SVUK_LOCUS5270</name>
</gene>
<protein>
    <recommendedName>
        <fullName evidence="6">Ran-GTPase activating protein 1 C-terminal domain-containing protein</fullName>
    </recommendedName>
</protein>
<evidence type="ECO:0000313" key="5">
    <source>
        <dbReference type="Proteomes" id="UP000270094"/>
    </source>
</evidence>